<evidence type="ECO:0000256" key="14">
    <source>
        <dbReference type="ARBA" id="ARBA00022840"/>
    </source>
</evidence>
<evidence type="ECO:0000259" key="23">
    <source>
        <dbReference type="PROSITE" id="PS50011"/>
    </source>
</evidence>
<evidence type="ECO:0000256" key="2">
    <source>
        <dbReference type="ARBA" id="ARBA00004479"/>
    </source>
</evidence>
<dbReference type="GO" id="GO:0016020">
    <property type="term" value="C:membrane"/>
    <property type="evidence" value="ECO:0007669"/>
    <property type="project" value="UniProtKB-SubCell"/>
</dbReference>
<protein>
    <recommendedName>
        <fullName evidence="3">non-specific serine/threonine protein kinase</fullName>
        <ecNumber evidence="3">2.7.11.1</ecNumber>
    </recommendedName>
</protein>
<evidence type="ECO:0000256" key="12">
    <source>
        <dbReference type="ARBA" id="ARBA00022741"/>
    </source>
</evidence>
<dbReference type="SUPFAM" id="SSF56112">
    <property type="entry name" value="Protein kinase-like (PK-like)"/>
    <property type="match status" value="1"/>
</dbReference>
<evidence type="ECO:0000313" key="24">
    <source>
        <dbReference type="EMBL" id="SPC87399.1"/>
    </source>
</evidence>
<evidence type="ECO:0000256" key="21">
    <source>
        <dbReference type="ARBA" id="ARBA00048679"/>
    </source>
</evidence>
<evidence type="ECO:0000256" key="18">
    <source>
        <dbReference type="ARBA" id="ARBA00023180"/>
    </source>
</evidence>
<dbReference type="PROSITE" id="PS00109">
    <property type="entry name" value="PROTEIN_KINASE_TYR"/>
    <property type="match status" value="1"/>
</dbReference>
<dbReference type="InterPro" id="IPR000719">
    <property type="entry name" value="Prot_kinase_dom"/>
</dbReference>
<keyword evidence="5" id="KW-0723">Serine/threonine-protein kinase</keyword>
<dbReference type="GO" id="GO:0004674">
    <property type="term" value="F:protein serine/threonine kinase activity"/>
    <property type="evidence" value="ECO:0007669"/>
    <property type="project" value="UniProtKB-KW"/>
</dbReference>
<dbReference type="GO" id="GO:0033612">
    <property type="term" value="F:receptor serine/threonine kinase binding"/>
    <property type="evidence" value="ECO:0007669"/>
    <property type="project" value="TreeGrafter"/>
</dbReference>
<dbReference type="FunFam" id="1.10.510.10:FF:000445">
    <property type="entry name" value="MDIS1-interacting receptor like kinase 2"/>
    <property type="match status" value="1"/>
</dbReference>
<evidence type="ECO:0000256" key="11">
    <source>
        <dbReference type="ARBA" id="ARBA00022737"/>
    </source>
</evidence>
<evidence type="ECO:0000256" key="20">
    <source>
        <dbReference type="ARBA" id="ARBA00047899"/>
    </source>
</evidence>
<dbReference type="Pfam" id="PF00069">
    <property type="entry name" value="Pkinase"/>
    <property type="match status" value="1"/>
</dbReference>
<comment type="catalytic activity">
    <reaction evidence="21">
        <text>L-seryl-[protein] + ATP = O-phospho-L-seryl-[protein] + ADP + H(+)</text>
        <dbReference type="Rhea" id="RHEA:17989"/>
        <dbReference type="Rhea" id="RHEA-COMP:9863"/>
        <dbReference type="Rhea" id="RHEA-COMP:11604"/>
        <dbReference type="ChEBI" id="CHEBI:15378"/>
        <dbReference type="ChEBI" id="CHEBI:29999"/>
        <dbReference type="ChEBI" id="CHEBI:30616"/>
        <dbReference type="ChEBI" id="CHEBI:83421"/>
        <dbReference type="ChEBI" id="CHEBI:456216"/>
        <dbReference type="EC" id="2.7.11.1"/>
    </reaction>
</comment>
<dbReference type="Pfam" id="PF00560">
    <property type="entry name" value="LRR_1"/>
    <property type="match status" value="3"/>
</dbReference>
<dbReference type="AlphaFoldDB" id="A0A2N9FKI0"/>
<dbReference type="GO" id="GO:0005524">
    <property type="term" value="F:ATP binding"/>
    <property type="evidence" value="ECO:0007669"/>
    <property type="project" value="UniProtKB-KW"/>
</dbReference>
<keyword evidence="8" id="KW-0808">Transferase</keyword>
<keyword evidence="16" id="KW-0472">Membrane</keyword>
<dbReference type="Pfam" id="PF08263">
    <property type="entry name" value="LRRNT_2"/>
    <property type="match status" value="1"/>
</dbReference>
<dbReference type="InterPro" id="IPR032675">
    <property type="entry name" value="LRR_dom_sf"/>
</dbReference>
<sequence length="908" mass="100361">MALSSLKKVLSLFSLATLAVLHSSFHFHVASLSVNEKAEAEAEAEANALLKWKATLQNDTHSPLPSWTLPKNATNSSIPCSWFGISCNKAGSVIRLNLTNSGLKGTFHEFPFSSLPNLASVDFAKNELFGTVLTETSHLSTLIYLDLSSNKLSGEIPPQIGNLSNLTHLYLYDNQLSGFIPPEIGKLTNLVELDISKNKLIGPIPSSIGNLEKLSWLQVYDNKLSFCIPSEIGNLKSLKFLSFHTNNLSGSIPTSIGALTNLTLLHLYNNQLSGTIPKELGNLKSLTKLGLGINQLTGFLPRNLCQSGSLQRFTADNNNLRGPIPKTLRDCTSLIRVRLEQNQLSGNISEDFGVYSNLDFMDLSYNRFYGEISHNWSKCPQLRTLKIAGNNITGGIPPEIGNSIQLLDISSNQLVGMLPKEFQKLTSLSKLMLNGNQISGAIPLELGSLTNLEYLDLSSNRFDKSIPSNMGNLLKLHYLNLSNNKFSHNIPVQMCDLAHLSQLDLSHNLLEGEIPSQIGNLQSLEMLNVSHNNLSGFIPNVFEEMRGLSFVDISYNKLEGPLPNSRAFQDAGIEALQGNKGLCGNVTILQHCKKREAPTYKTKQITCRNEEVFSISTFDGKEMYKEIIEATEGFDDKFCIGKGGQGTVYEAKLTSGDIVAVKKLQSLCDGEVAEQKEFFNEIRALTEIRHRNIVKLHGFCSHSRHSFLIYEYLERGSLATILTNDEGAQELDWNKRLNIIKGVAHAMSYMHHECSPPIVHRDISSKNVLLDSQYEAHVSDFGIAKLLNRDSSNWTSLAGTYGYIAPELAYTMKITEKCDVYSFGVLAIEVIKGRHPGEIISILSASFVEENLLSKDLLDIRLPPPTLQVESQLIVVIKLAIECLHANPECRPTMHMVSRLLSTPSALS</sequence>
<evidence type="ECO:0000256" key="9">
    <source>
        <dbReference type="ARBA" id="ARBA00022692"/>
    </source>
</evidence>
<feature type="signal peptide" evidence="22">
    <location>
        <begin position="1"/>
        <end position="21"/>
    </location>
</feature>
<keyword evidence="10 22" id="KW-0732">Signal</keyword>
<proteinExistence type="inferred from homology"/>
<dbReference type="Gene3D" id="3.80.10.10">
    <property type="entry name" value="Ribonuclease Inhibitor"/>
    <property type="match status" value="4"/>
</dbReference>
<evidence type="ECO:0000256" key="3">
    <source>
        <dbReference type="ARBA" id="ARBA00012513"/>
    </source>
</evidence>
<dbReference type="Gene3D" id="1.10.510.10">
    <property type="entry name" value="Transferase(Phosphotransferase) domain 1"/>
    <property type="match status" value="1"/>
</dbReference>
<dbReference type="FunFam" id="3.80.10.10:FF:000719">
    <property type="entry name" value="MDIS1-interacting receptor like kinase 2 isoform A"/>
    <property type="match status" value="1"/>
</dbReference>
<dbReference type="Pfam" id="PF13855">
    <property type="entry name" value="LRR_8"/>
    <property type="match status" value="3"/>
</dbReference>
<dbReference type="PRINTS" id="PR00019">
    <property type="entry name" value="LEURICHRPT"/>
</dbReference>
<keyword evidence="4" id="KW-0964">Secreted</keyword>
<reference evidence="24" key="1">
    <citation type="submission" date="2018-02" db="EMBL/GenBank/DDBJ databases">
        <authorList>
            <person name="Cohen D.B."/>
            <person name="Kent A.D."/>
        </authorList>
    </citation>
    <scope>NUCLEOTIDE SEQUENCE</scope>
</reference>
<keyword evidence="7" id="KW-0433">Leucine-rich repeat</keyword>
<dbReference type="PROSITE" id="PS50011">
    <property type="entry name" value="PROTEIN_KINASE_DOM"/>
    <property type="match status" value="1"/>
</dbReference>
<dbReference type="PANTHER" id="PTHR48056">
    <property type="entry name" value="LRR RECEPTOR-LIKE SERINE/THREONINE-PROTEIN KINASE-RELATED"/>
    <property type="match status" value="1"/>
</dbReference>
<dbReference type="SUPFAM" id="SSF52058">
    <property type="entry name" value="L domain-like"/>
    <property type="match status" value="2"/>
</dbReference>
<dbReference type="FunFam" id="3.80.10.10:FF:000400">
    <property type="entry name" value="Nuclear pore complex protein NUP107"/>
    <property type="match status" value="1"/>
</dbReference>
<evidence type="ECO:0000256" key="13">
    <source>
        <dbReference type="ARBA" id="ARBA00022777"/>
    </source>
</evidence>
<dbReference type="FunFam" id="3.80.10.10:FF:000095">
    <property type="entry name" value="LRR receptor-like serine/threonine-protein kinase GSO1"/>
    <property type="match status" value="1"/>
</dbReference>
<dbReference type="InterPro" id="IPR001611">
    <property type="entry name" value="Leu-rich_rpt"/>
</dbReference>
<comment type="similarity">
    <text evidence="19">Belongs to the polygalacturonase-inhibiting protein family.</text>
</comment>
<dbReference type="GO" id="GO:0009653">
    <property type="term" value="P:anatomical structure morphogenesis"/>
    <property type="evidence" value="ECO:0007669"/>
    <property type="project" value="UniProtKB-ARBA"/>
</dbReference>
<gene>
    <name evidence="24" type="ORF">FSB_LOCUS15281</name>
</gene>
<keyword evidence="9" id="KW-0812">Transmembrane</keyword>
<dbReference type="InterPro" id="IPR008266">
    <property type="entry name" value="Tyr_kinase_AS"/>
</dbReference>
<keyword evidence="18" id="KW-0325">Glycoprotein</keyword>
<evidence type="ECO:0000256" key="5">
    <source>
        <dbReference type="ARBA" id="ARBA00022527"/>
    </source>
</evidence>
<dbReference type="EMBL" id="OIVN01000918">
    <property type="protein sequence ID" value="SPC87399.1"/>
    <property type="molecule type" value="Genomic_DNA"/>
</dbReference>
<feature type="chain" id="PRO_5014757417" description="non-specific serine/threonine protein kinase" evidence="22">
    <location>
        <begin position="22"/>
        <end position="908"/>
    </location>
</feature>
<evidence type="ECO:0000256" key="17">
    <source>
        <dbReference type="ARBA" id="ARBA00023170"/>
    </source>
</evidence>
<dbReference type="SMART" id="SM00369">
    <property type="entry name" value="LRR_TYP"/>
    <property type="match status" value="9"/>
</dbReference>
<keyword evidence="12" id="KW-0547">Nucleotide-binding</keyword>
<dbReference type="GO" id="GO:0099402">
    <property type="term" value="P:plant organ development"/>
    <property type="evidence" value="ECO:0007669"/>
    <property type="project" value="UniProtKB-ARBA"/>
</dbReference>
<keyword evidence="11" id="KW-0677">Repeat</keyword>
<evidence type="ECO:0000256" key="7">
    <source>
        <dbReference type="ARBA" id="ARBA00022614"/>
    </source>
</evidence>
<name>A0A2N9FKI0_FAGSY</name>
<keyword evidence="13" id="KW-0418">Kinase</keyword>
<evidence type="ECO:0000256" key="22">
    <source>
        <dbReference type="SAM" id="SignalP"/>
    </source>
</evidence>
<organism evidence="24">
    <name type="scientific">Fagus sylvatica</name>
    <name type="common">Beechnut</name>
    <dbReference type="NCBI Taxonomy" id="28930"/>
    <lineage>
        <taxon>Eukaryota</taxon>
        <taxon>Viridiplantae</taxon>
        <taxon>Streptophyta</taxon>
        <taxon>Embryophyta</taxon>
        <taxon>Tracheophyta</taxon>
        <taxon>Spermatophyta</taxon>
        <taxon>Magnoliopsida</taxon>
        <taxon>eudicotyledons</taxon>
        <taxon>Gunneridae</taxon>
        <taxon>Pentapetalae</taxon>
        <taxon>rosids</taxon>
        <taxon>fabids</taxon>
        <taxon>Fagales</taxon>
        <taxon>Fagaceae</taxon>
        <taxon>Fagus</taxon>
    </lineage>
</organism>
<evidence type="ECO:0000256" key="4">
    <source>
        <dbReference type="ARBA" id="ARBA00022512"/>
    </source>
</evidence>
<keyword evidence="17" id="KW-0675">Receptor</keyword>
<dbReference type="InterPro" id="IPR013210">
    <property type="entry name" value="LRR_N_plant-typ"/>
</dbReference>
<keyword evidence="14" id="KW-0067">ATP-binding</keyword>
<dbReference type="Gene3D" id="3.30.200.20">
    <property type="entry name" value="Phosphorylase Kinase, domain 1"/>
    <property type="match status" value="1"/>
</dbReference>
<comment type="catalytic activity">
    <reaction evidence="20">
        <text>L-threonyl-[protein] + ATP = O-phospho-L-threonyl-[protein] + ADP + H(+)</text>
        <dbReference type="Rhea" id="RHEA:46608"/>
        <dbReference type="Rhea" id="RHEA-COMP:11060"/>
        <dbReference type="Rhea" id="RHEA-COMP:11605"/>
        <dbReference type="ChEBI" id="CHEBI:15378"/>
        <dbReference type="ChEBI" id="CHEBI:30013"/>
        <dbReference type="ChEBI" id="CHEBI:30616"/>
        <dbReference type="ChEBI" id="CHEBI:61977"/>
        <dbReference type="ChEBI" id="CHEBI:456216"/>
        <dbReference type="EC" id="2.7.11.1"/>
    </reaction>
</comment>
<evidence type="ECO:0000256" key="8">
    <source>
        <dbReference type="ARBA" id="ARBA00022679"/>
    </source>
</evidence>
<dbReference type="SMART" id="SM00365">
    <property type="entry name" value="LRR_SD22"/>
    <property type="match status" value="6"/>
</dbReference>
<evidence type="ECO:0000256" key="6">
    <source>
        <dbReference type="ARBA" id="ARBA00022553"/>
    </source>
</evidence>
<keyword evidence="6" id="KW-0597">Phosphoprotein</keyword>
<evidence type="ECO:0000256" key="10">
    <source>
        <dbReference type="ARBA" id="ARBA00022729"/>
    </source>
</evidence>
<keyword evidence="15" id="KW-1133">Transmembrane helix</keyword>
<dbReference type="Pfam" id="PF12799">
    <property type="entry name" value="LRR_4"/>
    <property type="match status" value="1"/>
</dbReference>
<accession>A0A2N9FKI0</accession>
<evidence type="ECO:0000256" key="19">
    <source>
        <dbReference type="ARBA" id="ARBA00038043"/>
    </source>
</evidence>
<dbReference type="InterPro" id="IPR050647">
    <property type="entry name" value="Plant_LRR-RLKs"/>
</dbReference>
<feature type="domain" description="Protein kinase" evidence="23">
    <location>
        <begin position="634"/>
        <end position="906"/>
    </location>
</feature>
<dbReference type="InterPro" id="IPR025875">
    <property type="entry name" value="Leu-rich_rpt_4"/>
</dbReference>
<dbReference type="FunFam" id="3.30.200.20:FF:000309">
    <property type="entry name" value="Leucine-rich repeat receptor protein kinase MSP1"/>
    <property type="match status" value="1"/>
</dbReference>
<evidence type="ECO:0000256" key="16">
    <source>
        <dbReference type="ARBA" id="ARBA00023136"/>
    </source>
</evidence>
<dbReference type="InterPro" id="IPR003591">
    <property type="entry name" value="Leu-rich_rpt_typical-subtyp"/>
</dbReference>
<keyword evidence="4" id="KW-0134">Cell wall</keyword>
<evidence type="ECO:0000256" key="15">
    <source>
        <dbReference type="ARBA" id="ARBA00022989"/>
    </source>
</evidence>
<dbReference type="InterPro" id="IPR011009">
    <property type="entry name" value="Kinase-like_dom_sf"/>
</dbReference>
<dbReference type="PANTHER" id="PTHR48056:SF42">
    <property type="entry name" value="MDIS1-INTERACTING RECEPTOR LIKE KINASE 2-LIKE"/>
    <property type="match status" value="1"/>
</dbReference>
<comment type="subcellular location">
    <subcellularLocation>
        <location evidence="2">Membrane</location>
        <topology evidence="2">Single-pass type I membrane protein</topology>
    </subcellularLocation>
    <subcellularLocation>
        <location evidence="1">Secreted</location>
        <location evidence="1">Cell wall</location>
    </subcellularLocation>
</comment>
<dbReference type="EC" id="2.7.11.1" evidence="3"/>
<evidence type="ECO:0000256" key="1">
    <source>
        <dbReference type="ARBA" id="ARBA00004191"/>
    </source>
</evidence>